<keyword evidence="1" id="KW-0732">Signal</keyword>
<feature type="chain" id="PRO_5045142369" evidence="1">
    <location>
        <begin position="28"/>
        <end position="1386"/>
    </location>
</feature>
<feature type="domain" description="Fibronectin type-III" evidence="2">
    <location>
        <begin position="841"/>
        <end position="936"/>
    </location>
</feature>
<name>A0ABW1BZ40_9ACTN</name>
<feature type="domain" description="Fibronectin type-III" evidence="2">
    <location>
        <begin position="985"/>
        <end position="1079"/>
    </location>
</feature>
<gene>
    <name evidence="3" type="ORF">ACFPUY_26120</name>
</gene>
<organism evidence="3 4">
    <name type="scientific">Nonomuraea harbinensis</name>
    <dbReference type="NCBI Taxonomy" id="1286938"/>
    <lineage>
        <taxon>Bacteria</taxon>
        <taxon>Bacillati</taxon>
        <taxon>Actinomycetota</taxon>
        <taxon>Actinomycetes</taxon>
        <taxon>Streptosporangiales</taxon>
        <taxon>Streptosporangiaceae</taxon>
        <taxon>Nonomuraea</taxon>
    </lineage>
</organism>
<dbReference type="InterPro" id="IPR050713">
    <property type="entry name" value="RTP_Phos/Ushers"/>
</dbReference>
<dbReference type="Proteomes" id="UP001596096">
    <property type="component" value="Unassembled WGS sequence"/>
</dbReference>
<dbReference type="Pfam" id="PF09056">
    <property type="entry name" value="Phospholip_A2_3"/>
    <property type="match status" value="1"/>
</dbReference>
<accession>A0ABW1BZ40</accession>
<feature type="domain" description="Fibronectin type-III" evidence="2">
    <location>
        <begin position="376"/>
        <end position="471"/>
    </location>
</feature>
<evidence type="ECO:0000313" key="3">
    <source>
        <dbReference type="EMBL" id="MFC5818593.1"/>
    </source>
</evidence>
<feature type="domain" description="Fibronectin type-III" evidence="2">
    <location>
        <begin position="661"/>
        <end position="754"/>
    </location>
</feature>
<dbReference type="SMART" id="SM00060">
    <property type="entry name" value="FN3"/>
    <property type="match status" value="9"/>
</dbReference>
<dbReference type="EMBL" id="JBHSNW010000014">
    <property type="protein sequence ID" value="MFC5818593.1"/>
    <property type="molecule type" value="Genomic_DNA"/>
</dbReference>
<sequence length="1386" mass="147802">MFRRWAGSVLSLVLLAGLLHVQSPETAAASARTSAAAPMTPAALTDMWAGYGDAGGHWTGGDSTVTVPLPDGRIAWLFSDTFLGTVNPDHSRPRDTPMVNNTLVVQNGTNLGPTLHGGTASAPTALVRPSSGSDFYWLGDATVEGNTLKVVYGSYTATGDGTPLGFRLTGNVLATFALPGLTLSSVKVLPVSGKIGWGSSILEDGVHTYIYGSESSGSLKFTHVARVTAGNLSGAWEYWTGSAWSAQESASARLLSGVGEGMSVTKEGNQYVLVTQENNEIFSNRIVAYAAGSPTGPFTGPTYLLEAVEPKLDPNQFVYVARVHPELSAPGKLLISYDVNTFDIDAHYRDVRIYRPRFKEVTWPPPTPDPAATPGAPTGLRVTATSDGMAQLTWTAPPGSDLDYWIYRRDVTAGQTHLTRIGAPADTTSYLNAGLEDGHTYTYQVSAVTVGGVEGPPTPVVSIGGRRTAPAAPTGLRATATDTGDVDLTWTAAESEVRYRVYQRDVTAGETLFTEVPVDDPAATGATLTGLARTHTFEFKVTAVNTVGESPPTNLARVTLTLAPPAAPTGLTAKAESDGAVTLSWTAAARADVYWIHRRDVTAGETGFTKLDAPVEETTTKVEPLLSGNTYEFKVSAGNEAGEGPAGNTVSVTARVAPPAAPAGLKATPLADGTVELSWTPSPGARAYWIDRRDVSAGHTTFTRVDAPVEAPPAKIGSLIDGNTYEFKVVAVGDGGEGAASAVVSAVAKVTPPSAPTGLKAVAGDQSVRLTWTAPTGAEMFWVYARDVTAGAAFARLPYPVQEPALTVEPLVNSHVYEFKVSGISQAGEGPAGAVVRATPAPQPPPKVTGLTAAAQAGGTVKLAWTAIPDVYYWVYRRDVTAGESAYTKFGYPAVTASAELGPFTAGHVYDFKVAATDAVGDGPDSDPVRVTVPGTASAARGTAKAGPAILSAHADDPEARPEAAAVAEPAVPAGERTVLAAPAAPKSLRVTGTGDGYVDLAWSPGAASQVVFYWVQFRSKGNSTWYTFGYPTTALSARLTTPLWNDFLYDFRVVAENADGMSGPSNVVTTGPKSVRPTAPKNLRASGGYGYVHLSWDPSDTPYAYYWVHFKSASSSTWYYFAYPTIGTSVRLTYPLWTGYSYDFRVVAVNRWGASEPGNTVRSGPTHVYPYPPDNPRVSSAIGSIKIDWNPSPTPGVMYRVYWRPVFPYYGSWTRSKYPTTKTSMTLKWVAPIRYEIKVAAVNPAGERDSVVRTAMLLMPKRQMYNQLMAFGAGGRAWWYDSTFSRGYYASYTFDWDSDGCSMAPDKPYVGLQRVDFKDACLRHDFGYRNAKKMGFWGYGAKTHTDLLFLQDLYHACDSQLDRQYQALCGHLAVIYYEAVKKYGD</sequence>
<keyword evidence="3" id="KW-0378">Hydrolase</keyword>
<proteinExistence type="predicted"/>
<dbReference type="Pfam" id="PF00041">
    <property type="entry name" value="fn3"/>
    <property type="match status" value="3"/>
</dbReference>
<dbReference type="RefSeq" id="WP_219548113.1">
    <property type="nucleotide sequence ID" value="NZ_JAHKRN010000037.1"/>
</dbReference>
<dbReference type="PROSITE" id="PS50853">
    <property type="entry name" value="FN3"/>
    <property type="match status" value="8"/>
</dbReference>
<reference evidence="4" key="1">
    <citation type="journal article" date="2019" name="Int. J. Syst. Evol. Microbiol.">
        <title>The Global Catalogue of Microorganisms (GCM) 10K type strain sequencing project: providing services to taxonomists for standard genome sequencing and annotation.</title>
        <authorList>
            <consortium name="The Broad Institute Genomics Platform"/>
            <consortium name="The Broad Institute Genome Sequencing Center for Infectious Disease"/>
            <person name="Wu L."/>
            <person name="Ma J."/>
        </authorList>
    </citation>
    <scope>NUCLEOTIDE SEQUENCE [LARGE SCALE GENOMIC DNA]</scope>
    <source>
        <strain evidence="4">CGMCC 4.7106</strain>
    </source>
</reference>
<evidence type="ECO:0000259" key="2">
    <source>
        <dbReference type="PROSITE" id="PS50853"/>
    </source>
</evidence>
<feature type="domain" description="Fibronectin type-III" evidence="2">
    <location>
        <begin position="1080"/>
        <end position="1172"/>
    </location>
</feature>
<feature type="domain" description="Fibronectin type-III" evidence="2">
    <location>
        <begin position="567"/>
        <end position="659"/>
    </location>
</feature>
<dbReference type="PANTHER" id="PTHR46957">
    <property type="entry name" value="CYTOKINE RECEPTOR"/>
    <property type="match status" value="1"/>
</dbReference>
<dbReference type="GO" id="GO:0004623">
    <property type="term" value="F:phospholipase A2 activity"/>
    <property type="evidence" value="ECO:0007669"/>
    <property type="project" value="UniProtKB-EC"/>
</dbReference>
<dbReference type="InterPro" id="IPR003961">
    <property type="entry name" value="FN3_dom"/>
</dbReference>
<comment type="caution">
    <text evidence="3">The sequence shown here is derived from an EMBL/GenBank/DDBJ whole genome shotgun (WGS) entry which is preliminary data.</text>
</comment>
<feature type="signal peptide" evidence="1">
    <location>
        <begin position="1"/>
        <end position="27"/>
    </location>
</feature>
<dbReference type="PANTHER" id="PTHR46957:SF3">
    <property type="entry name" value="CYTOKINE RECEPTOR"/>
    <property type="match status" value="1"/>
</dbReference>
<feature type="domain" description="Fibronectin type-III" evidence="2">
    <location>
        <begin position="1173"/>
        <end position="1264"/>
    </location>
</feature>
<dbReference type="CDD" id="cd00063">
    <property type="entry name" value="FN3"/>
    <property type="match status" value="9"/>
</dbReference>
<dbReference type="EC" id="3.1.1.4" evidence="3"/>
<evidence type="ECO:0000313" key="4">
    <source>
        <dbReference type="Proteomes" id="UP001596096"/>
    </source>
</evidence>
<keyword evidence="4" id="KW-1185">Reference proteome</keyword>
<dbReference type="InterPro" id="IPR015141">
    <property type="entry name" value="PLipase_A2_prok/fun"/>
</dbReference>
<evidence type="ECO:0000256" key="1">
    <source>
        <dbReference type="SAM" id="SignalP"/>
    </source>
</evidence>
<feature type="domain" description="Fibronectin type-III" evidence="2">
    <location>
        <begin position="472"/>
        <end position="564"/>
    </location>
</feature>
<protein>
    <submittedName>
        <fullName evidence="3">Phospholipase A2</fullName>
        <ecNumber evidence="3">3.1.1.4</ecNumber>
    </submittedName>
</protein>